<keyword evidence="2" id="KW-1185">Reference proteome</keyword>
<accession>A0A1X2HBG1</accession>
<gene>
    <name evidence="1" type="ORF">BCR43DRAFT_493870</name>
</gene>
<comment type="caution">
    <text evidence="1">The sequence shown here is derived from an EMBL/GenBank/DDBJ whole genome shotgun (WGS) entry which is preliminary data.</text>
</comment>
<dbReference type="Proteomes" id="UP000242180">
    <property type="component" value="Unassembled WGS sequence"/>
</dbReference>
<protein>
    <submittedName>
        <fullName evidence="1">Uncharacterized protein</fullName>
    </submittedName>
</protein>
<proteinExistence type="predicted"/>
<dbReference type="AlphaFoldDB" id="A0A1X2HBG1"/>
<name>A0A1X2HBG1_SYNRA</name>
<evidence type="ECO:0000313" key="1">
    <source>
        <dbReference type="EMBL" id="ORY95958.1"/>
    </source>
</evidence>
<sequence>MGIRRNLDGRRMTNSFPFLCWSLAHLIPSVSFPSVSFSSFVFYMEQQNWSG</sequence>
<organism evidence="1 2">
    <name type="scientific">Syncephalastrum racemosum</name>
    <name type="common">Filamentous fungus</name>
    <dbReference type="NCBI Taxonomy" id="13706"/>
    <lineage>
        <taxon>Eukaryota</taxon>
        <taxon>Fungi</taxon>
        <taxon>Fungi incertae sedis</taxon>
        <taxon>Mucoromycota</taxon>
        <taxon>Mucoromycotina</taxon>
        <taxon>Mucoromycetes</taxon>
        <taxon>Mucorales</taxon>
        <taxon>Syncephalastraceae</taxon>
        <taxon>Syncephalastrum</taxon>
    </lineage>
</organism>
<dbReference type="InParanoid" id="A0A1X2HBG1"/>
<reference evidence="1 2" key="1">
    <citation type="submission" date="2016-07" db="EMBL/GenBank/DDBJ databases">
        <title>Pervasive Adenine N6-methylation of Active Genes in Fungi.</title>
        <authorList>
            <consortium name="DOE Joint Genome Institute"/>
            <person name="Mondo S.J."/>
            <person name="Dannebaum R.O."/>
            <person name="Kuo R.C."/>
            <person name="Labutti K."/>
            <person name="Haridas S."/>
            <person name="Kuo A."/>
            <person name="Salamov A."/>
            <person name="Ahrendt S.R."/>
            <person name="Lipzen A."/>
            <person name="Sullivan W."/>
            <person name="Andreopoulos W.B."/>
            <person name="Clum A."/>
            <person name="Lindquist E."/>
            <person name="Daum C."/>
            <person name="Ramamoorthy G.K."/>
            <person name="Gryganskyi A."/>
            <person name="Culley D."/>
            <person name="Magnuson J.K."/>
            <person name="James T.Y."/>
            <person name="O'Malley M.A."/>
            <person name="Stajich J.E."/>
            <person name="Spatafora J.W."/>
            <person name="Visel A."/>
            <person name="Grigoriev I.V."/>
        </authorList>
    </citation>
    <scope>NUCLEOTIDE SEQUENCE [LARGE SCALE GENOMIC DNA]</scope>
    <source>
        <strain evidence="1 2">NRRL 2496</strain>
    </source>
</reference>
<dbReference type="EMBL" id="MCGN01000006">
    <property type="protein sequence ID" value="ORY95958.1"/>
    <property type="molecule type" value="Genomic_DNA"/>
</dbReference>
<evidence type="ECO:0000313" key="2">
    <source>
        <dbReference type="Proteomes" id="UP000242180"/>
    </source>
</evidence>